<protein>
    <recommendedName>
        <fullName evidence="1">alkaline phosphatase</fullName>
        <ecNumber evidence="1">3.1.3.1</ecNumber>
    </recommendedName>
</protein>
<organism evidence="6 7">
    <name type="scientific">Rhizophlyctis rosea</name>
    <dbReference type="NCBI Taxonomy" id="64517"/>
    <lineage>
        <taxon>Eukaryota</taxon>
        <taxon>Fungi</taxon>
        <taxon>Fungi incertae sedis</taxon>
        <taxon>Chytridiomycota</taxon>
        <taxon>Chytridiomycota incertae sedis</taxon>
        <taxon>Chytridiomycetes</taxon>
        <taxon>Rhizophlyctidales</taxon>
        <taxon>Rhizophlyctidaceae</taxon>
        <taxon>Rhizophlyctis</taxon>
    </lineage>
</organism>
<keyword evidence="7" id="KW-1185">Reference proteome</keyword>
<feature type="binding site" evidence="3">
    <location>
        <position position="446"/>
    </location>
    <ligand>
        <name>Mg(2+)</name>
        <dbReference type="ChEBI" id="CHEBI:18420"/>
    </ligand>
</feature>
<dbReference type="AlphaFoldDB" id="A0AAD5S7B2"/>
<reference evidence="6" key="1">
    <citation type="submission" date="2020-05" db="EMBL/GenBank/DDBJ databases">
        <title>Phylogenomic resolution of chytrid fungi.</title>
        <authorList>
            <person name="Stajich J.E."/>
            <person name="Amses K."/>
            <person name="Simmons R."/>
            <person name="Seto K."/>
            <person name="Myers J."/>
            <person name="Bonds A."/>
            <person name="Quandt C.A."/>
            <person name="Barry K."/>
            <person name="Liu P."/>
            <person name="Grigoriev I."/>
            <person name="Longcore J.E."/>
            <person name="James T.Y."/>
        </authorList>
    </citation>
    <scope>NUCLEOTIDE SEQUENCE</scope>
    <source>
        <strain evidence="6">JEL0318</strain>
    </source>
</reference>
<comment type="cofactor">
    <cofactor evidence="3">
        <name>Zn(2+)</name>
        <dbReference type="ChEBI" id="CHEBI:29105"/>
    </cofactor>
    <text evidence="3">Binds 2 Zn(2+) ions.</text>
</comment>
<dbReference type="EMBL" id="JADGJD010000813">
    <property type="protein sequence ID" value="KAJ3048313.1"/>
    <property type="molecule type" value="Genomic_DNA"/>
</dbReference>
<keyword evidence="3" id="KW-0862">Zinc</keyword>
<feature type="active site" description="Phosphoserine intermediate" evidence="2">
    <location>
        <position position="224"/>
    </location>
</feature>
<keyword evidence="5" id="KW-0732">Signal</keyword>
<evidence type="ECO:0000313" key="7">
    <source>
        <dbReference type="Proteomes" id="UP001212841"/>
    </source>
</evidence>
<feature type="chain" id="PRO_5041998813" description="alkaline phosphatase" evidence="5">
    <location>
        <begin position="19"/>
        <end position="704"/>
    </location>
</feature>
<dbReference type="GO" id="GO:0046872">
    <property type="term" value="F:metal ion binding"/>
    <property type="evidence" value="ECO:0007669"/>
    <property type="project" value="UniProtKB-KW"/>
</dbReference>
<evidence type="ECO:0000256" key="4">
    <source>
        <dbReference type="RuleBase" id="RU003946"/>
    </source>
</evidence>
<dbReference type="CDD" id="cd16012">
    <property type="entry name" value="ALP"/>
    <property type="match status" value="1"/>
</dbReference>
<dbReference type="EC" id="3.1.3.1" evidence="1"/>
<comment type="similarity">
    <text evidence="4">Belongs to the alkaline phosphatase family.</text>
</comment>
<dbReference type="InterPro" id="IPR001952">
    <property type="entry name" value="Alkaline_phosphatase"/>
</dbReference>
<dbReference type="SUPFAM" id="SSF53649">
    <property type="entry name" value="Alkaline phosphatase-like"/>
    <property type="match status" value="1"/>
</dbReference>
<gene>
    <name evidence="6" type="ORF">HK097_010684</name>
</gene>
<feature type="binding site" evidence="3">
    <location>
        <position position="284"/>
    </location>
    <ligand>
        <name>Mg(2+)</name>
        <dbReference type="ChEBI" id="CHEBI:18420"/>
    </ligand>
</feature>
<accession>A0AAD5S7B2</accession>
<dbReference type="PANTHER" id="PTHR11596">
    <property type="entry name" value="ALKALINE PHOSPHATASE"/>
    <property type="match status" value="1"/>
</dbReference>
<evidence type="ECO:0000313" key="6">
    <source>
        <dbReference type="EMBL" id="KAJ3048313.1"/>
    </source>
</evidence>
<feature type="binding site" evidence="3">
    <location>
        <position position="451"/>
    </location>
    <ligand>
        <name>Zn(2+)</name>
        <dbReference type="ChEBI" id="CHEBI:29105"/>
        <label>2</label>
    </ligand>
</feature>
<feature type="binding site" evidence="3">
    <location>
        <position position="174"/>
    </location>
    <ligand>
        <name>Zn(2+)</name>
        <dbReference type="ChEBI" id="CHEBI:29105"/>
        <label>2</label>
    </ligand>
</feature>
<sequence>MNVKLFVTAVALAGAAQAAINPASVPEIGQLNRYRAAPRDSLLSVVPVDAAEFLVGQHFDISVELHNVGNGTVYPDLSKLDAKINGQSLTSFFGKQYTPKENWNFTYFENNAARDIKKPTPVGVTRLSLRSVKINKAGSYKLTLKAGNQKVEANWIVRGFSQRKAQNLVLFIGDGMAPSMISAARYISRKTAFGKFGDNFLEMEKLGTIGKVATNGIDAILTDSANSASSYHTGHKTWVNAMGVYSDTSAGTLDDPKVETLAEIIRRERPGMCIGIVSTAEVQDATPAAVFAHTRRRSDKAIITDQAINPFNGTGSGKTWDVKPVVPDVLLGGGGEFFCAGQAGCASLNKEDYYAKYQAKGYQIVKNKDELKNYKGTKPLLGIFTKNNLDTWLDRNVYPDNLLISKSSPNGDGTTATKQPGLEEMTMTAIKTMDKRCKDGWFLMAEGAAVDKSMHPLDFDRGLSELLELDRTVKAVKDHDAKNYKGKTAIIVTADHAQGYDVFGSVDTQYFNAQPNNDDNKLPEGQFSESQRSLQVQKRLAIGNYGDAGWPSLVVDDKTGLPIKWEERFKLAGGKIDGPQHTENFQLHVPAPGSNPLSRSPAVTDAALTAVFGTAVAVQNPNATLEPHGIDYNPNLLPGDTQSVHTLQAVDLYCGGPDNWKWACAKPMDNTEVFFIMADALGLGKAATSGTGSKYVKVKASGSL</sequence>
<keyword evidence="3" id="KW-0460">Magnesium</keyword>
<evidence type="ECO:0000256" key="2">
    <source>
        <dbReference type="PIRSR" id="PIRSR601952-1"/>
    </source>
</evidence>
<feature type="binding site" evidence="3">
    <location>
        <position position="495"/>
    </location>
    <ligand>
        <name>Zn(2+)</name>
        <dbReference type="ChEBI" id="CHEBI:29105"/>
        <label>2</label>
    </ligand>
</feature>
<evidence type="ECO:0000256" key="5">
    <source>
        <dbReference type="SAM" id="SignalP"/>
    </source>
</evidence>
<feature type="signal peptide" evidence="5">
    <location>
        <begin position="1"/>
        <end position="18"/>
    </location>
</feature>
<name>A0AAD5S7B2_9FUNG</name>
<evidence type="ECO:0000256" key="3">
    <source>
        <dbReference type="PIRSR" id="PIRSR601952-2"/>
    </source>
</evidence>
<feature type="binding site" evidence="3">
    <location>
        <position position="286"/>
    </location>
    <ligand>
        <name>Mg(2+)</name>
        <dbReference type="ChEBI" id="CHEBI:18420"/>
    </ligand>
</feature>
<feature type="binding site" evidence="3">
    <location>
        <position position="496"/>
    </location>
    <ligand>
        <name>Zn(2+)</name>
        <dbReference type="ChEBI" id="CHEBI:29105"/>
        <label>2</label>
    </ligand>
</feature>
<feature type="binding site" evidence="3">
    <location>
        <position position="174"/>
    </location>
    <ligand>
        <name>Mg(2+)</name>
        <dbReference type="ChEBI" id="CHEBI:18420"/>
    </ligand>
</feature>
<proteinExistence type="inferred from homology"/>
<dbReference type="PRINTS" id="PR00113">
    <property type="entry name" value="ALKPHPHTASE"/>
</dbReference>
<feature type="binding site" evidence="3">
    <location>
        <position position="455"/>
    </location>
    <ligand>
        <name>Zn(2+)</name>
        <dbReference type="ChEBI" id="CHEBI:29105"/>
        <label>2</label>
    </ligand>
</feature>
<comment type="caution">
    <text evidence="6">The sequence shown here is derived from an EMBL/GenBank/DDBJ whole genome shotgun (WGS) entry which is preliminary data.</text>
</comment>
<comment type="cofactor">
    <cofactor evidence="3">
        <name>Mg(2+)</name>
        <dbReference type="ChEBI" id="CHEBI:18420"/>
    </cofactor>
    <text evidence="3">Binds 1 Mg(2+) ion.</text>
</comment>
<evidence type="ECO:0000256" key="1">
    <source>
        <dbReference type="ARBA" id="ARBA00012647"/>
    </source>
</evidence>
<dbReference type="GO" id="GO:0004035">
    <property type="term" value="F:alkaline phosphatase activity"/>
    <property type="evidence" value="ECO:0007669"/>
    <property type="project" value="UniProtKB-EC"/>
</dbReference>
<dbReference type="PANTHER" id="PTHR11596:SF72">
    <property type="entry name" value="ALKALINE PHOSPHATASE"/>
    <property type="match status" value="1"/>
</dbReference>
<dbReference type="InterPro" id="IPR017850">
    <property type="entry name" value="Alkaline_phosphatase_core_sf"/>
</dbReference>
<keyword evidence="3" id="KW-0479">Metal-binding</keyword>
<dbReference type="Proteomes" id="UP001212841">
    <property type="component" value="Unassembled WGS sequence"/>
</dbReference>
<dbReference type="Gene3D" id="3.40.720.10">
    <property type="entry name" value="Alkaline Phosphatase, subunit A"/>
    <property type="match status" value="1"/>
</dbReference>
<dbReference type="Pfam" id="PF00245">
    <property type="entry name" value="Alk_phosphatase"/>
    <property type="match status" value="1"/>
</dbReference>
<dbReference type="SMART" id="SM00098">
    <property type="entry name" value="alkPPc"/>
    <property type="match status" value="1"/>
</dbReference>
<feature type="binding site" evidence="3">
    <location>
        <position position="645"/>
    </location>
    <ligand>
        <name>Zn(2+)</name>
        <dbReference type="ChEBI" id="CHEBI:29105"/>
        <label>2</label>
    </ligand>
</feature>